<protein>
    <submittedName>
        <fullName evidence="1">Uncharacterized protein</fullName>
    </submittedName>
</protein>
<dbReference type="AlphaFoldDB" id="A0AAE0W9W7"/>
<evidence type="ECO:0000313" key="1">
    <source>
        <dbReference type="EMBL" id="KAK3607483.1"/>
    </source>
</evidence>
<dbReference type="EMBL" id="JAEAOA010000643">
    <property type="protein sequence ID" value="KAK3607483.1"/>
    <property type="molecule type" value="Genomic_DNA"/>
</dbReference>
<name>A0AAE0W9W7_9BIVA</name>
<keyword evidence="2" id="KW-1185">Reference proteome</keyword>
<dbReference type="Proteomes" id="UP001195483">
    <property type="component" value="Unassembled WGS sequence"/>
</dbReference>
<reference evidence="1" key="1">
    <citation type="journal article" date="2021" name="Genome Biol. Evol.">
        <title>A High-Quality Reference Genome for a Parasitic Bivalve with Doubly Uniparental Inheritance (Bivalvia: Unionida).</title>
        <authorList>
            <person name="Smith C.H."/>
        </authorList>
    </citation>
    <scope>NUCLEOTIDE SEQUENCE</scope>
    <source>
        <strain evidence="1">CHS0354</strain>
    </source>
</reference>
<accession>A0AAE0W9W7</accession>
<comment type="caution">
    <text evidence="1">The sequence shown here is derived from an EMBL/GenBank/DDBJ whole genome shotgun (WGS) entry which is preliminary data.</text>
</comment>
<evidence type="ECO:0000313" key="2">
    <source>
        <dbReference type="Proteomes" id="UP001195483"/>
    </source>
</evidence>
<proteinExistence type="predicted"/>
<reference evidence="1" key="2">
    <citation type="journal article" date="2021" name="Genome Biol. Evol.">
        <title>Developing a high-quality reference genome for a parasitic bivalve with doubly uniparental inheritance (Bivalvia: Unionida).</title>
        <authorList>
            <person name="Smith C.H."/>
        </authorList>
    </citation>
    <scope>NUCLEOTIDE SEQUENCE</scope>
    <source>
        <strain evidence="1">CHS0354</strain>
        <tissue evidence="1">Mantle</tissue>
    </source>
</reference>
<sequence>MVNNNEGMSWVSTKALAVLSFPDRSSATTWVNGEMGLMRLGNWTNPNQSEVEVLLLDTFINRSNPLSQGYKAHIFGAVSGTNSVYNSEAENLIGPMYIKYGGRSDVRVIKQAKWQRLGGLGWPRTKNDTIFFGPMREMNNITTLFASADYKAMTVLLRTGQVMADFYSVESFYSPSSASTIVHSLALILLPILCFLS</sequence>
<organism evidence="1 2">
    <name type="scientific">Potamilus streckersoni</name>
    <dbReference type="NCBI Taxonomy" id="2493646"/>
    <lineage>
        <taxon>Eukaryota</taxon>
        <taxon>Metazoa</taxon>
        <taxon>Spiralia</taxon>
        <taxon>Lophotrochozoa</taxon>
        <taxon>Mollusca</taxon>
        <taxon>Bivalvia</taxon>
        <taxon>Autobranchia</taxon>
        <taxon>Heteroconchia</taxon>
        <taxon>Palaeoheterodonta</taxon>
        <taxon>Unionida</taxon>
        <taxon>Unionoidea</taxon>
        <taxon>Unionidae</taxon>
        <taxon>Ambleminae</taxon>
        <taxon>Lampsilini</taxon>
        <taxon>Potamilus</taxon>
    </lineage>
</organism>
<reference evidence="1" key="3">
    <citation type="submission" date="2023-05" db="EMBL/GenBank/DDBJ databases">
        <authorList>
            <person name="Smith C.H."/>
        </authorList>
    </citation>
    <scope>NUCLEOTIDE SEQUENCE</scope>
    <source>
        <strain evidence="1">CHS0354</strain>
        <tissue evidence="1">Mantle</tissue>
    </source>
</reference>
<gene>
    <name evidence="1" type="ORF">CHS0354_010288</name>
</gene>